<dbReference type="GO" id="GO:0006364">
    <property type="term" value="P:rRNA processing"/>
    <property type="evidence" value="ECO:0007669"/>
    <property type="project" value="TreeGrafter"/>
</dbReference>
<keyword evidence="3 6" id="KW-0269">Exonuclease</keyword>
<dbReference type="AlphaFoldDB" id="A0A7T6XFN8"/>
<dbReference type="KEGG" id="pdp:PDIP_83440"/>
<evidence type="ECO:0000256" key="1">
    <source>
        <dbReference type="ARBA" id="ARBA00022722"/>
    </source>
</evidence>
<dbReference type="InterPro" id="IPR036397">
    <property type="entry name" value="RNaseH_sf"/>
</dbReference>
<evidence type="ECO:0000313" key="7">
    <source>
        <dbReference type="Proteomes" id="UP000595662"/>
    </source>
</evidence>
<dbReference type="GO" id="GO:0005634">
    <property type="term" value="C:nucleus"/>
    <property type="evidence" value="ECO:0007669"/>
    <property type="project" value="TreeGrafter"/>
</dbReference>
<evidence type="ECO:0000256" key="2">
    <source>
        <dbReference type="ARBA" id="ARBA00022801"/>
    </source>
</evidence>
<dbReference type="CDD" id="cd06137">
    <property type="entry name" value="DEDDh_RNase"/>
    <property type="match status" value="1"/>
</dbReference>
<evidence type="ECO:0000256" key="4">
    <source>
        <dbReference type="SAM" id="MobiDB-lite"/>
    </source>
</evidence>
<dbReference type="PANTHER" id="PTHR12801:SF114">
    <property type="entry name" value="EXONUCLEASE, PUTATIVE (AFU_ORTHOLOGUE AFUA_7G00870)-RELATED"/>
    <property type="match status" value="1"/>
</dbReference>
<dbReference type="OMA" id="NHFVHPT"/>
<feature type="region of interest" description="Disordered" evidence="4">
    <location>
        <begin position="251"/>
        <end position="291"/>
    </location>
</feature>
<keyword evidence="1" id="KW-0540">Nuclease</keyword>
<accession>A0A7T6XFN8</accession>
<dbReference type="GO" id="GO:0000027">
    <property type="term" value="P:ribosomal large subunit assembly"/>
    <property type="evidence" value="ECO:0007669"/>
    <property type="project" value="TreeGrafter"/>
</dbReference>
<reference evidence="6 7" key="1">
    <citation type="submission" date="2020-08" db="EMBL/GenBank/DDBJ databases">
        <title>The completed genome sequence of the pathogenic ascomycete fungus Penicillium digitatum.</title>
        <authorList>
            <person name="Wang M."/>
        </authorList>
    </citation>
    <scope>NUCLEOTIDE SEQUENCE [LARGE SCALE GENOMIC DNA]</scope>
    <source>
        <strain evidence="6 7">PdW03</strain>
    </source>
</reference>
<organism evidence="6 7">
    <name type="scientific">Penicillium digitatum</name>
    <name type="common">Green mold</name>
    <dbReference type="NCBI Taxonomy" id="36651"/>
    <lineage>
        <taxon>Eukaryota</taxon>
        <taxon>Fungi</taxon>
        <taxon>Dikarya</taxon>
        <taxon>Ascomycota</taxon>
        <taxon>Pezizomycotina</taxon>
        <taxon>Eurotiomycetes</taxon>
        <taxon>Eurotiomycetidae</taxon>
        <taxon>Eurotiales</taxon>
        <taxon>Aspergillaceae</taxon>
        <taxon>Penicillium</taxon>
    </lineage>
</organism>
<dbReference type="Gene3D" id="3.30.420.10">
    <property type="entry name" value="Ribonuclease H-like superfamily/Ribonuclease H"/>
    <property type="match status" value="1"/>
</dbReference>
<dbReference type="Pfam" id="PF00929">
    <property type="entry name" value="RNase_T"/>
    <property type="match status" value="1"/>
</dbReference>
<evidence type="ECO:0000259" key="5">
    <source>
        <dbReference type="SMART" id="SM00479"/>
    </source>
</evidence>
<dbReference type="SMART" id="SM00479">
    <property type="entry name" value="EXOIII"/>
    <property type="match status" value="1"/>
</dbReference>
<dbReference type="SUPFAM" id="SSF53098">
    <property type="entry name" value="Ribonuclease H-like"/>
    <property type="match status" value="1"/>
</dbReference>
<dbReference type="GeneID" id="26236658"/>
<sequence length="291" mass="32800">MDDPKLTPTDEREQLFSHLLEKVHTEEELQKQKFVTISTRFYGTHCPAGGVIKYHEFIQSPRNNENKARREALVLDCEMVGVSERRKELAFLAVADLLTGDILINKFVNPTNIVQNWYTRSSGVTCAGMKAAVKNNVVLSGWRAARATLFEFMDRSTILVGHALQNDLNVLGVIHPTIIDTAILTADAVYRPLARPFRRTWSLKALAIDLTGHKIQAGNRGHSALEDTLATRQVLIHCIRNPLDLEAWADRARSQEPVKPEQAAESEEPQVDSWLEPVNDSRLETVDDGWR</sequence>
<dbReference type="InterPro" id="IPR013520">
    <property type="entry name" value="Ribonucl_H"/>
</dbReference>
<feature type="compositionally biased region" description="Basic and acidic residues" evidence="4">
    <location>
        <begin position="279"/>
        <end position="291"/>
    </location>
</feature>
<name>A0A7T6XFN8_PENDI</name>
<dbReference type="InterPro" id="IPR047021">
    <property type="entry name" value="REXO1/3/4-like"/>
</dbReference>
<keyword evidence="2" id="KW-0378">Hydrolase</keyword>
<dbReference type="VEuPathDB" id="FungiDB:PDIP_83440"/>
<dbReference type="RefSeq" id="XP_014532500.1">
    <property type="nucleotide sequence ID" value="XM_014677014.1"/>
</dbReference>
<dbReference type="GO" id="GO:0003676">
    <property type="term" value="F:nucleic acid binding"/>
    <property type="evidence" value="ECO:0007669"/>
    <property type="project" value="InterPro"/>
</dbReference>
<evidence type="ECO:0000256" key="3">
    <source>
        <dbReference type="ARBA" id="ARBA00022839"/>
    </source>
</evidence>
<proteinExistence type="predicted"/>
<dbReference type="GO" id="GO:0004527">
    <property type="term" value="F:exonuclease activity"/>
    <property type="evidence" value="ECO:0007669"/>
    <property type="project" value="UniProtKB-KW"/>
</dbReference>
<feature type="domain" description="Exonuclease" evidence="5">
    <location>
        <begin position="71"/>
        <end position="244"/>
    </location>
</feature>
<gene>
    <name evidence="6" type="ORF">Pdw03_3126</name>
</gene>
<evidence type="ECO:0000313" key="6">
    <source>
        <dbReference type="EMBL" id="QQK40272.1"/>
    </source>
</evidence>
<dbReference type="InterPro" id="IPR012337">
    <property type="entry name" value="RNaseH-like_sf"/>
</dbReference>
<protein>
    <submittedName>
        <fullName evidence="6">RNA exonuclease, putative</fullName>
    </submittedName>
</protein>
<dbReference type="Proteomes" id="UP000595662">
    <property type="component" value="Chromosome 1"/>
</dbReference>
<dbReference type="PANTHER" id="PTHR12801">
    <property type="entry name" value="RNA EXONUCLEASE REXO1 / RECO3 FAMILY MEMBER-RELATED"/>
    <property type="match status" value="1"/>
</dbReference>
<dbReference type="EMBL" id="CP060774">
    <property type="protein sequence ID" value="QQK40272.1"/>
    <property type="molecule type" value="Genomic_DNA"/>
</dbReference>